<proteinExistence type="predicted"/>
<comment type="caution">
    <text evidence="1">The sequence shown here is derived from an EMBL/GenBank/DDBJ whole genome shotgun (WGS) entry which is preliminary data.</text>
</comment>
<protein>
    <submittedName>
        <fullName evidence="1">Uncharacterized protein</fullName>
    </submittedName>
</protein>
<name>A0ABP0KSK1_9DINO</name>
<reference evidence="1 2" key="1">
    <citation type="submission" date="2024-02" db="EMBL/GenBank/DDBJ databases">
        <authorList>
            <person name="Chen Y."/>
            <person name="Shah S."/>
            <person name="Dougan E. K."/>
            <person name="Thang M."/>
            <person name="Chan C."/>
        </authorList>
    </citation>
    <scope>NUCLEOTIDE SEQUENCE [LARGE SCALE GENOMIC DNA]</scope>
</reference>
<dbReference type="Proteomes" id="UP001642484">
    <property type="component" value="Unassembled WGS sequence"/>
</dbReference>
<evidence type="ECO:0000313" key="2">
    <source>
        <dbReference type="Proteomes" id="UP001642484"/>
    </source>
</evidence>
<gene>
    <name evidence="1" type="ORF">CCMP2556_LOCUS17292</name>
</gene>
<evidence type="ECO:0000313" key="1">
    <source>
        <dbReference type="EMBL" id="CAK9028942.1"/>
    </source>
</evidence>
<organism evidence="1 2">
    <name type="scientific">Durusdinium trenchii</name>
    <dbReference type="NCBI Taxonomy" id="1381693"/>
    <lineage>
        <taxon>Eukaryota</taxon>
        <taxon>Sar</taxon>
        <taxon>Alveolata</taxon>
        <taxon>Dinophyceae</taxon>
        <taxon>Suessiales</taxon>
        <taxon>Symbiodiniaceae</taxon>
        <taxon>Durusdinium</taxon>
    </lineage>
</organism>
<accession>A0ABP0KSK1</accession>
<keyword evidence="2" id="KW-1185">Reference proteome</keyword>
<dbReference type="EMBL" id="CAXAMN010009502">
    <property type="protein sequence ID" value="CAK9028942.1"/>
    <property type="molecule type" value="Genomic_DNA"/>
</dbReference>
<sequence>MAFEDEDHWPANPWQAQALPQLLSDAGWEVEVTRPQASLSHCHCPWGGKLIRVTVSGIAVEDPPVNKSYVMVRPETCAIFEGGLLEHQAPGEAVVRRSEPWGMLRHCSILFSMYFNDGIGGIPVVTHQKMRRDYPAPGDSAYAFFNEGNDDTQAGFLLCSPNLVDADNKFDLIGIFSLPEEDFAQWSGIHFQLLLDSAQRAAHWFLNRPNLQELRQLDQASYIVLTIQSCKRGLPLYPVNGRDVEHTVTIAAGERLGLDRWIRFSPARVGSDKFRLSEFVKLFLMALGLDVPIYGCLDGRRLVPYQCALKREDWNRIRTQFVECFLLQKTAYRRANGGSTAPSLHEDVEPRFIQEKPPPMETFQKMEQIRQECQSHRVMVRRTFVEVESDEDSEWSVEKQRSERRHKTTTFLPVDIPVLAA</sequence>